<dbReference type="Proteomes" id="UP000499080">
    <property type="component" value="Unassembled WGS sequence"/>
</dbReference>
<accession>A0A4Y2L5E6</accession>
<sequence length="198" mass="21648">MVQQGQSRVSHVCASGCPMSIQPVRLPLWHQAREHGADFCLYRRLSHAHSTGSVAIMASGTGAWGGILSVPAVVPCPFNRFGCHYGIRHGGMGRNFVCTGGYPMSIQPIRLPLWHQARGHGAEFCLYRRLSHVHSAGSVAIMASDTEAWGGFLSVPAVVPCPFNRFGCHYGIRHGSMGRHYDSIGVPRILRITEFLID</sequence>
<dbReference type="AlphaFoldDB" id="A0A4Y2L5E6"/>
<proteinExistence type="predicted"/>
<name>A0A4Y2L5E6_ARAVE</name>
<dbReference type="EMBL" id="BGPR01005314">
    <property type="protein sequence ID" value="GBN09017.1"/>
    <property type="molecule type" value="Genomic_DNA"/>
</dbReference>
<organism evidence="1 2">
    <name type="scientific">Araneus ventricosus</name>
    <name type="common">Orbweaver spider</name>
    <name type="synonym">Epeira ventricosa</name>
    <dbReference type="NCBI Taxonomy" id="182803"/>
    <lineage>
        <taxon>Eukaryota</taxon>
        <taxon>Metazoa</taxon>
        <taxon>Ecdysozoa</taxon>
        <taxon>Arthropoda</taxon>
        <taxon>Chelicerata</taxon>
        <taxon>Arachnida</taxon>
        <taxon>Araneae</taxon>
        <taxon>Araneomorphae</taxon>
        <taxon>Entelegynae</taxon>
        <taxon>Araneoidea</taxon>
        <taxon>Araneidae</taxon>
        <taxon>Araneus</taxon>
    </lineage>
</organism>
<protein>
    <submittedName>
        <fullName evidence="1">Uncharacterized protein</fullName>
    </submittedName>
</protein>
<reference evidence="1 2" key="1">
    <citation type="journal article" date="2019" name="Sci. Rep.">
        <title>Orb-weaving spider Araneus ventricosus genome elucidates the spidroin gene catalogue.</title>
        <authorList>
            <person name="Kono N."/>
            <person name="Nakamura H."/>
            <person name="Ohtoshi R."/>
            <person name="Moran D.A.P."/>
            <person name="Shinohara A."/>
            <person name="Yoshida Y."/>
            <person name="Fujiwara M."/>
            <person name="Mori M."/>
            <person name="Tomita M."/>
            <person name="Arakawa K."/>
        </authorList>
    </citation>
    <scope>NUCLEOTIDE SEQUENCE [LARGE SCALE GENOMIC DNA]</scope>
</reference>
<evidence type="ECO:0000313" key="2">
    <source>
        <dbReference type="Proteomes" id="UP000499080"/>
    </source>
</evidence>
<gene>
    <name evidence="1" type="ORF">AVEN_90928_1</name>
</gene>
<evidence type="ECO:0000313" key="1">
    <source>
        <dbReference type="EMBL" id="GBN09017.1"/>
    </source>
</evidence>
<comment type="caution">
    <text evidence="1">The sequence shown here is derived from an EMBL/GenBank/DDBJ whole genome shotgun (WGS) entry which is preliminary data.</text>
</comment>
<keyword evidence="2" id="KW-1185">Reference proteome</keyword>